<name>A0A4V6PQK1_SCAGO</name>
<gene>
    <name evidence="1" type="ORF">EC847_12529</name>
</gene>
<dbReference type="EMBL" id="SNVX01000025">
    <property type="protein sequence ID" value="TDN48862.1"/>
    <property type="molecule type" value="Genomic_DNA"/>
</dbReference>
<accession>A0A4V6PQK1</accession>
<comment type="caution">
    <text evidence="1">The sequence shown here is derived from an EMBL/GenBank/DDBJ whole genome shotgun (WGS) entry which is preliminary data.</text>
</comment>
<sequence>MDEVLGTDFDSVIAGNLNLTQQHVVNRRKELGIPGYAIKQNPWKPEEDAVLGTGSLTHIAKILGRPTSQIQKRMKEIGIAHFGQRGTPRSVVMLEVEQAQKERNKVRFIQRMRKGAVVVEGVANGYTLTALAKELGISPTAARNRFLIFLRVAMHPSMLGDAIPQDCKNIPPHVLKQAVLCVENYCQRIILIND</sequence>
<keyword evidence="2" id="KW-1185">Reference proteome</keyword>
<evidence type="ECO:0000313" key="1">
    <source>
        <dbReference type="EMBL" id="TDN48862.1"/>
    </source>
</evidence>
<protein>
    <submittedName>
        <fullName evidence="1">Uncharacterized protein</fullName>
    </submittedName>
</protein>
<reference evidence="1 2" key="1">
    <citation type="submission" date="2019-03" db="EMBL/GenBank/DDBJ databases">
        <title>Genomic analyses of the natural microbiome of Caenorhabditis elegans.</title>
        <authorList>
            <person name="Samuel B."/>
        </authorList>
    </citation>
    <scope>NUCLEOTIDE SEQUENCE [LARGE SCALE GENOMIC DNA]</scope>
    <source>
        <strain evidence="1 2">BIGb0156</strain>
    </source>
</reference>
<proteinExistence type="predicted"/>
<dbReference type="Proteomes" id="UP000295530">
    <property type="component" value="Unassembled WGS sequence"/>
</dbReference>
<evidence type="ECO:0000313" key="2">
    <source>
        <dbReference type="Proteomes" id="UP000295530"/>
    </source>
</evidence>
<dbReference type="AlphaFoldDB" id="A0A4V6PQK1"/>
<organism evidence="1 2">
    <name type="scientific">Scandinavium goeteborgense</name>
    <dbReference type="NCBI Taxonomy" id="1851514"/>
    <lineage>
        <taxon>Bacteria</taxon>
        <taxon>Pseudomonadati</taxon>
        <taxon>Pseudomonadota</taxon>
        <taxon>Gammaproteobacteria</taxon>
        <taxon>Enterobacterales</taxon>
        <taxon>Enterobacteriaceae</taxon>
        <taxon>Scandinavium</taxon>
    </lineage>
</organism>